<reference evidence="2" key="1">
    <citation type="submission" date="2017-01" db="EMBL/GenBank/DDBJ databases">
        <authorList>
            <person name="Varghese N."/>
            <person name="Submissions S."/>
        </authorList>
    </citation>
    <scope>NUCLEOTIDE SEQUENCE [LARGE SCALE GENOMIC DNA]</scope>
    <source>
        <strain evidence="2">DSM 45196</strain>
    </source>
</reference>
<dbReference type="AlphaFoldDB" id="A0A1N7IPK3"/>
<dbReference type="Proteomes" id="UP000186795">
    <property type="component" value="Unassembled WGS sequence"/>
</dbReference>
<organism evidence="1 2">
    <name type="scientific">Kroppenstedtia eburnea</name>
    <dbReference type="NCBI Taxonomy" id="714067"/>
    <lineage>
        <taxon>Bacteria</taxon>
        <taxon>Bacillati</taxon>
        <taxon>Bacillota</taxon>
        <taxon>Bacilli</taxon>
        <taxon>Bacillales</taxon>
        <taxon>Thermoactinomycetaceae</taxon>
        <taxon>Kroppenstedtia</taxon>
    </lineage>
</organism>
<evidence type="ECO:0000313" key="1">
    <source>
        <dbReference type="EMBL" id="SIS39015.1"/>
    </source>
</evidence>
<proteinExistence type="predicted"/>
<dbReference type="OrthoDB" id="2449131at2"/>
<dbReference type="RefSeq" id="WP_040387146.1">
    <property type="nucleotide sequence ID" value="NZ_CP048103.1"/>
</dbReference>
<dbReference type="PROSITE" id="PS51257">
    <property type="entry name" value="PROKAR_LIPOPROTEIN"/>
    <property type="match status" value="1"/>
</dbReference>
<accession>A0A1N7IPK3</accession>
<name>A0A1N7IPK3_9BACL</name>
<keyword evidence="2" id="KW-1185">Reference proteome</keyword>
<gene>
    <name evidence="1" type="ORF">SAMN05421790_101196</name>
</gene>
<dbReference type="EMBL" id="FTOD01000001">
    <property type="protein sequence ID" value="SIS39015.1"/>
    <property type="molecule type" value="Genomic_DNA"/>
</dbReference>
<evidence type="ECO:0008006" key="3">
    <source>
        <dbReference type="Google" id="ProtNLM"/>
    </source>
</evidence>
<protein>
    <recommendedName>
        <fullName evidence="3">Lipoprotein</fullName>
    </recommendedName>
</protein>
<evidence type="ECO:0000313" key="2">
    <source>
        <dbReference type="Proteomes" id="UP000186795"/>
    </source>
</evidence>
<sequence length="238" mass="27455">MNRWKRVSVWLLAVLILLTGCMRTDEFDQRIAEDLPREVQEVQVAVDQYRKEHNNVLPLKPPQGPTLYQKYILDFSKMSSYLPGTPSNSFQKGGHFVFVVVDPGAKKPQVRVLDLRVTEKLRELQGRVDVYKERHGKLPKGPRQGEGIYDVDYEALKMDRVTLPSPYHSELTLSPVLDSKGTVYVDYRKDVMMLLEESDQKPAKGQDLREILYRDSLFAPAHSLPMQWEKGDPVLKEE</sequence>